<gene>
    <name evidence="1" type="ORF">Tci_038330</name>
</gene>
<organism evidence="1">
    <name type="scientific">Tanacetum cinerariifolium</name>
    <name type="common">Dalmatian daisy</name>
    <name type="synonym">Chrysanthemum cinerariifolium</name>
    <dbReference type="NCBI Taxonomy" id="118510"/>
    <lineage>
        <taxon>Eukaryota</taxon>
        <taxon>Viridiplantae</taxon>
        <taxon>Streptophyta</taxon>
        <taxon>Embryophyta</taxon>
        <taxon>Tracheophyta</taxon>
        <taxon>Spermatophyta</taxon>
        <taxon>Magnoliopsida</taxon>
        <taxon>eudicotyledons</taxon>
        <taxon>Gunneridae</taxon>
        <taxon>Pentapetalae</taxon>
        <taxon>asterids</taxon>
        <taxon>campanulids</taxon>
        <taxon>Asterales</taxon>
        <taxon>Asteraceae</taxon>
        <taxon>Asteroideae</taxon>
        <taxon>Anthemideae</taxon>
        <taxon>Anthemidinae</taxon>
        <taxon>Tanacetum</taxon>
    </lineage>
</organism>
<sequence length="168" mass="19320">MRLDWNLLFGDDTDDDDVDDWEDDDKWLMALVTPSRATMTLLSTYEVGGPYFTTPETLFLARQPFPGMTHGTSVPPSVINDLCVRMGNLEYRHRALVKKIWMVSDAQVADGISIRYIWPRVTTIEGQNQQLPTRLAKMESRESTLMLYMLWMEERLAVLEKKLPGPPP</sequence>
<evidence type="ECO:0000313" key="1">
    <source>
        <dbReference type="EMBL" id="GEU66352.1"/>
    </source>
</evidence>
<name>A0A6L2M1B7_TANCI</name>
<proteinExistence type="predicted"/>
<dbReference type="AlphaFoldDB" id="A0A6L2M1B7"/>
<accession>A0A6L2M1B7</accession>
<reference evidence="1" key="1">
    <citation type="journal article" date="2019" name="Sci. Rep.">
        <title>Draft genome of Tanacetum cinerariifolium, the natural source of mosquito coil.</title>
        <authorList>
            <person name="Yamashiro T."/>
            <person name="Shiraishi A."/>
            <person name="Satake H."/>
            <person name="Nakayama K."/>
        </authorList>
    </citation>
    <scope>NUCLEOTIDE SEQUENCE</scope>
</reference>
<protein>
    <submittedName>
        <fullName evidence="1">Uncharacterized protein</fullName>
    </submittedName>
</protein>
<comment type="caution">
    <text evidence="1">The sequence shown here is derived from an EMBL/GenBank/DDBJ whole genome shotgun (WGS) entry which is preliminary data.</text>
</comment>
<dbReference type="EMBL" id="BKCJ010005367">
    <property type="protein sequence ID" value="GEU66352.1"/>
    <property type="molecule type" value="Genomic_DNA"/>
</dbReference>